<accession>A0A4D4MYD1</accession>
<gene>
    <name evidence="2" type="ORF">SAV14893_024860</name>
    <name evidence="3" type="ORF">SAV31267_062590</name>
</gene>
<dbReference type="AlphaFoldDB" id="A0A4D4MYD1"/>
<evidence type="ECO:0000259" key="1">
    <source>
        <dbReference type="SMART" id="SM00421"/>
    </source>
</evidence>
<dbReference type="EMBL" id="BJHX01000001">
    <property type="protein sequence ID" value="GDY63093.1"/>
    <property type="molecule type" value="Genomic_DNA"/>
</dbReference>
<comment type="caution">
    <text evidence="3">The sequence shown here is derived from an EMBL/GenBank/DDBJ whole genome shotgun (WGS) entry which is preliminary data.</text>
</comment>
<reference evidence="2 5" key="2">
    <citation type="submission" date="2019-04" db="EMBL/GenBank/DDBJ databases">
        <title>Draft genome sequences of Streptomyces avermitilis NBRC 14893.</title>
        <authorList>
            <person name="Komaki H."/>
            <person name="Tamura T."/>
            <person name="Hosoyama A."/>
        </authorList>
    </citation>
    <scope>NUCLEOTIDE SEQUENCE [LARGE SCALE GENOMIC DNA]</scope>
    <source>
        <strain evidence="2 5">NBRC 14893</strain>
    </source>
</reference>
<dbReference type="GO" id="GO:0003677">
    <property type="term" value="F:DNA binding"/>
    <property type="evidence" value="ECO:0007669"/>
    <property type="project" value="InterPro"/>
</dbReference>
<protein>
    <recommendedName>
        <fullName evidence="1">HTH luxR-type domain-containing protein</fullName>
    </recommendedName>
</protein>
<evidence type="ECO:0000313" key="3">
    <source>
        <dbReference type="EMBL" id="GDY76774.1"/>
    </source>
</evidence>
<dbReference type="Pfam" id="PF00196">
    <property type="entry name" value="GerE"/>
    <property type="match status" value="1"/>
</dbReference>
<dbReference type="Proteomes" id="UP000299211">
    <property type="component" value="Unassembled WGS sequence"/>
</dbReference>
<dbReference type="InterPro" id="IPR051797">
    <property type="entry name" value="TrmB-like"/>
</dbReference>
<dbReference type="STRING" id="33903.AQJ43_02020"/>
<proteinExistence type="predicted"/>
<evidence type="ECO:0000313" key="2">
    <source>
        <dbReference type="EMBL" id="GDY63093.1"/>
    </source>
</evidence>
<evidence type="ECO:0000313" key="5">
    <source>
        <dbReference type="Proteomes" id="UP000302139"/>
    </source>
</evidence>
<dbReference type="InterPro" id="IPR016032">
    <property type="entry name" value="Sig_transdc_resp-reg_C-effctor"/>
</dbReference>
<dbReference type="SUPFAM" id="SSF46894">
    <property type="entry name" value="C-terminal effector domain of the bipartite response regulators"/>
    <property type="match status" value="1"/>
</dbReference>
<organism evidence="3 4">
    <name type="scientific">Streptomyces avermitilis</name>
    <dbReference type="NCBI Taxonomy" id="33903"/>
    <lineage>
        <taxon>Bacteria</taxon>
        <taxon>Bacillati</taxon>
        <taxon>Actinomycetota</taxon>
        <taxon>Actinomycetes</taxon>
        <taxon>Kitasatosporales</taxon>
        <taxon>Streptomycetaceae</taxon>
        <taxon>Streptomyces</taxon>
    </lineage>
</organism>
<dbReference type="EMBL" id="BJHY01000001">
    <property type="protein sequence ID" value="GDY76774.1"/>
    <property type="molecule type" value="Genomic_DNA"/>
</dbReference>
<name>A0A4D4MYD1_STRAX</name>
<dbReference type="Gene3D" id="1.10.10.10">
    <property type="entry name" value="Winged helix-like DNA-binding domain superfamily/Winged helix DNA-binding domain"/>
    <property type="match status" value="2"/>
</dbReference>
<dbReference type="InterPro" id="IPR036388">
    <property type="entry name" value="WH-like_DNA-bd_sf"/>
</dbReference>
<dbReference type="SMART" id="SM00421">
    <property type="entry name" value="HTH_LUXR"/>
    <property type="match status" value="1"/>
</dbReference>
<dbReference type="GO" id="GO:0006355">
    <property type="term" value="P:regulation of DNA-templated transcription"/>
    <property type="evidence" value="ECO:0007669"/>
    <property type="project" value="InterPro"/>
</dbReference>
<dbReference type="PANTHER" id="PTHR34293">
    <property type="entry name" value="HTH-TYPE TRANSCRIPTIONAL REGULATOR TRMBL2"/>
    <property type="match status" value="1"/>
</dbReference>
<reference evidence="3 4" key="1">
    <citation type="submission" date="2019-04" db="EMBL/GenBank/DDBJ databases">
        <title>Draft genome sequences of Streptomyces avermitilis ATCC 31267.</title>
        <authorList>
            <person name="Komaki H."/>
            <person name="Tamura T."/>
            <person name="Hosoyama A."/>
        </authorList>
    </citation>
    <scope>NUCLEOTIDE SEQUENCE [LARGE SCALE GENOMIC DNA]</scope>
    <source>
        <strain evidence="3 4">ATCC 31267</strain>
    </source>
</reference>
<evidence type="ECO:0000313" key="4">
    <source>
        <dbReference type="Proteomes" id="UP000299211"/>
    </source>
</evidence>
<sequence length="357" mass="39696">MYVTAIHSDPAIALRDPDPTIVLRDLEKRIYARACEAGLVTTGDVEAGTGAPQSEIRAAIQNLRTLHLVRETEDGDGRFVAVSPESAKLQRLAPLLGELRRLQARTETMRTAYDGFVHVYETAAAERSRRAGIEVLPNRGDVRRTINGLAASSTTEVLTSHPGGPRPQEVLHESVARSRDLLERGVAIRTLYQHSAHFDVGTTAYVEHFTALGTQFRTLADGFPQLMIFDRRYVLVPLRDPSEGATLVSDPSIVDFATAAFERAWVAATPFRIAYDQRKVRETSEDVRHSIMRLLVTGEEDRRIAARLGLSLRSCQRHVAQIMKRIGARNRLHAGYLISQHDLLNRPLPDSPQELAS</sequence>
<dbReference type="InterPro" id="IPR000792">
    <property type="entry name" value="Tscrpt_reg_LuxR_C"/>
</dbReference>
<dbReference type="Proteomes" id="UP000302139">
    <property type="component" value="Unassembled WGS sequence"/>
</dbReference>
<feature type="domain" description="HTH luxR-type" evidence="1">
    <location>
        <begin position="289"/>
        <end position="338"/>
    </location>
</feature>
<dbReference type="PANTHER" id="PTHR34293:SF1">
    <property type="entry name" value="HTH-TYPE TRANSCRIPTIONAL REGULATOR TRMBL2"/>
    <property type="match status" value="1"/>
</dbReference>